<keyword evidence="11" id="KW-0175">Coiled coil</keyword>
<dbReference type="Ensembl" id="ENSSSCT00050107853.1">
    <property type="protein sequence ID" value="ENSSSCP00050047759.1"/>
    <property type="gene ID" value="ENSSSCG00050078289.1"/>
</dbReference>
<evidence type="ECO:0000313" key="13">
    <source>
        <dbReference type="Proteomes" id="UP000694571"/>
    </source>
</evidence>
<evidence type="ECO:0000256" key="8">
    <source>
        <dbReference type="ARBA" id="ARBA00058296"/>
    </source>
</evidence>
<dbReference type="InterPro" id="IPR049630">
    <property type="entry name" value="DYDC-like_DD"/>
</dbReference>
<feature type="coiled-coil region" evidence="11">
    <location>
        <begin position="95"/>
        <end position="122"/>
    </location>
</feature>
<proteinExistence type="inferred from homology"/>
<accession>A0A8D1NYV9</accession>
<dbReference type="InterPro" id="IPR007858">
    <property type="entry name" value="Dpy-30_motif"/>
</dbReference>
<keyword evidence="5" id="KW-0969">Cilium</keyword>
<dbReference type="GO" id="GO:0048188">
    <property type="term" value="C:Set1C/COMPASS complex"/>
    <property type="evidence" value="ECO:0007669"/>
    <property type="project" value="InterPro"/>
</dbReference>
<evidence type="ECO:0000256" key="5">
    <source>
        <dbReference type="ARBA" id="ARBA00023069"/>
    </source>
</evidence>
<dbReference type="InterPro" id="IPR037856">
    <property type="entry name" value="Sdc1/DPY30"/>
</dbReference>
<keyword evidence="7" id="KW-0966">Cell projection</keyword>
<dbReference type="FunFam" id="1.20.890.10:FF:000009">
    <property type="entry name" value="DPY30 domain-containing protein 1"/>
    <property type="match status" value="1"/>
</dbReference>
<evidence type="ECO:0000256" key="9">
    <source>
        <dbReference type="ARBA" id="ARBA00062391"/>
    </source>
</evidence>
<evidence type="ECO:0000256" key="11">
    <source>
        <dbReference type="SAM" id="Coils"/>
    </source>
</evidence>
<comment type="subunit">
    <text evidence="9">Component of the axonemal radial spoke complex 1 (RS1), at least composed of spoke head proteins RSPH1, RSPH3, RSPH9 and the cilia-specific component RSPH4A or sperm-specific component RSPH6A, spoke stalk proteins RSPH14, DNAJB13, DYDC1, ROPN1L and NME5, and the anchor protein IQUB. Interacts with SH3GL3.</text>
</comment>
<evidence type="ECO:0000256" key="7">
    <source>
        <dbReference type="ARBA" id="ARBA00023273"/>
    </source>
</evidence>
<evidence type="ECO:0000256" key="10">
    <source>
        <dbReference type="ARBA" id="ARBA00068754"/>
    </source>
</evidence>
<name>A0A8D1NYV9_PIG</name>
<keyword evidence="3" id="KW-0963">Cytoplasm</keyword>
<evidence type="ECO:0000256" key="2">
    <source>
        <dbReference type="ARBA" id="ARBA00010849"/>
    </source>
</evidence>
<evidence type="ECO:0000256" key="4">
    <source>
        <dbReference type="ARBA" id="ARBA00022846"/>
    </source>
</evidence>
<dbReference type="CDD" id="cd22966">
    <property type="entry name" value="DD_DYDC-like"/>
    <property type="match status" value="1"/>
</dbReference>
<dbReference type="Pfam" id="PF05186">
    <property type="entry name" value="Dpy-30"/>
    <property type="match status" value="1"/>
</dbReference>
<evidence type="ECO:0000256" key="3">
    <source>
        <dbReference type="ARBA" id="ARBA00022490"/>
    </source>
</evidence>
<comment type="subcellular location">
    <subcellularLocation>
        <location evidence="1">Cytoplasm</location>
        <location evidence="1">Cytoskeleton</location>
        <location evidence="1">Flagellum axoneme</location>
    </subcellularLocation>
</comment>
<dbReference type="Gene3D" id="1.20.890.10">
    <property type="entry name" value="cAMP-dependent protein kinase regulatory subunit, dimerization-anchoring domain"/>
    <property type="match status" value="1"/>
</dbReference>
<protein>
    <recommendedName>
        <fullName evidence="10">DPY30 domain-containing protein 1</fullName>
    </recommendedName>
</protein>
<reference evidence="12" key="1">
    <citation type="submission" date="2025-08" db="UniProtKB">
        <authorList>
            <consortium name="Ensembl"/>
        </authorList>
    </citation>
    <scope>IDENTIFICATION</scope>
</reference>
<organism evidence="12 13">
    <name type="scientific">Sus scrofa</name>
    <name type="common">Pig</name>
    <dbReference type="NCBI Taxonomy" id="9823"/>
    <lineage>
        <taxon>Eukaryota</taxon>
        <taxon>Metazoa</taxon>
        <taxon>Chordata</taxon>
        <taxon>Craniata</taxon>
        <taxon>Vertebrata</taxon>
        <taxon>Euteleostomi</taxon>
        <taxon>Mammalia</taxon>
        <taxon>Eutheria</taxon>
        <taxon>Laurasiatheria</taxon>
        <taxon>Artiodactyla</taxon>
        <taxon>Suina</taxon>
        <taxon>Suidae</taxon>
        <taxon>Sus</taxon>
    </lineage>
</organism>
<dbReference type="PANTHER" id="PTHR23356">
    <property type="entry name" value="DPY30-RELATED"/>
    <property type="match status" value="1"/>
</dbReference>
<evidence type="ECO:0000256" key="6">
    <source>
        <dbReference type="ARBA" id="ARBA00023212"/>
    </source>
</evidence>
<dbReference type="AlphaFoldDB" id="A0A8D1NYV9"/>
<evidence type="ECO:0000256" key="1">
    <source>
        <dbReference type="ARBA" id="ARBA00004611"/>
    </source>
</evidence>
<sequence>METEYLQKNLGTCLTQGLAEVARMRPVDPIEYLALWIYKYKENVTREQLRQEEMAQLEHERQIALMEQEMMERLKAEELLFQQQQLAFQLELEMQEKERQRIEELQRAQEQFERELRMNMENIAKGEDTLHGEDRADSGKTLAEISDRYGAPNLSRVEELDEPMLSDVSILRKLFCEKQNFFFFFLTLGRPSAYEAGVGWQMGLLLHRRKTSFLDASISLIGLLPFCAACYWL</sequence>
<keyword evidence="4" id="KW-0282">Flagellum</keyword>
<dbReference type="Proteomes" id="UP000694571">
    <property type="component" value="Unplaced"/>
</dbReference>
<comment type="similarity">
    <text evidence="2">Belongs to the dpy-30 family.</text>
</comment>
<evidence type="ECO:0000313" key="12">
    <source>
        <dbReference type="Ensembl" id="ENSSSCP00050047759.1"/>
    </source>
</evidence>
<keyword evidence="6" id="KW-0206">Cytoskeleton</keyword>
<comment type="function">
    <text evidence="8">Functions as part of axonemal radial spoke complexes that play an important part in the motility of sperm and cilia. Plays a crucial role during acrosome biogenesis.</text>
</comment>
<dbReference type="PANTHER" id="PTHR23356:SF4">
    <property type="entry name" value="DPY30 DOMAIN-CONTAINING PROTEIN 1"/>
    <property type="match status" value="1"/>
</dbReference>